<protein>
    <submittedName>
        <fullName evidence="2">Homoprotocatechuate degradation operon regulator HpaR</fullName>
    </submittedName>
</protein>
<dbReference type="InterPro" id="IPR036388">
    <property type="entry name" value="WH-like_DNA-bd_sf"/>
</dbReference>
<dbReference type="EMBL" id="JADFFK010000006">
    <property type="protein sequence ID" value="MBE9637202.1"/>
    <property type="molecule type" value="Genomic_DNA"/>
</dbReference>
<dbReference type="PANTHER" id="PTHR33164">
    <property type="entry name" value="TRANSCRIPTIONAL REGULATOR, MARR FAMILY"/>
    <property type="match status" value="1"/>
</dbReference>
<evidence type="ECO:0000313" key="2">
    <source>
        <dbReference type="EMBL" id="MBE9637202.1"/>
    </source>
</evidence>
<reference evidence="2 3" key="1">
    <citation type="journal article" date="2021" name="Int. J. Syst. Evol. Microbiol.">
        <title>Salipiger mangrovisoli sp. nov., isolated from mangrove soil and the proposal for the reclassification of Paraphaeobacter pallidus as Salipiger pallidus comb. nov.</title>
        <authorList>
            <person name="Du J."/>
            <person name="Liu Y."/>
            <person name="Pei T."/>
            <person name="Deng M.R."/>
            <person name="Zhu H."/>
        </authorList>
    </citation>
    <scope>NUCLEOTIDE SEQUENCE [LARGE SCALE GENOMIC DNA]</scope>
    <source>
        <strain evidence="2 3">6D45A</strain>
    </source>
</reference>
<dbReference type="PANTHER" id="PTHR33164:SF13">
    <property type="entry name" value="4-HYDROXYPHENYLACETATE CATABOLISM PROTEIN"/>
    <property type="match status" value="1"/>
</dbReference>
<evidence type="ECO:0000259" key="1">
    <source>
        <dbReference type="PROSITE" id="PS50995"/>
    </source>
</evidence>
<keyword evidence="3" id="KW-1185">Reference proteome</keyword>
<comment type="caution">
    <text evidence="2">The sequence shown here is derived from an EMBL/GenBank/DDBJ whole genome shotgun (WGS) entry which is preliminary data.</text>
</comment>
<dbReference type="InterPro" id="IPR000835">
    <property type="entry name" value="HTH_MarR-typ"/>
</dbReference>
<dbReference type="NCBIfam" id="TIGR02337">
    <property type="entry name" value="HpaR"/>
    <property type="match status" value="1"/>
</dbReference>
<dbReference type="InterPro" id="IPR012712">
    <property type="entry name" value="HpaR/FarR"/>
</dbReference>
<organism evidence="2 3">
    <name type="scientific">Salipiger mangrovisoli</name>
    <dbReference type="NCBI Taxonomy" id="2865933"/>
    <lineage>
        <taxon>Bacteria</taxon>
        <taxon>Pseudomonadati</taxon>
        <taxon>Pseudomonadota</taxon>
        <taxon>Alphaproteobacteria</taxon>
        <taxon>Rhodobacterales</taxon>
        <taxon>Roseobacteraceae</taxon>
        <taxon>Salipiger</taxon>
    </lineage>
</organism>
<name>A0ABR9X0X5_9RHOB</name>
<dbReference type="Gene3D" id="1.10.10.10">
    <property type="entry name" value="Winged helix-like DNA-binding domain superfamily/Winged helix DNA-binding domain"/>
    <property type="match status" value="1"/>
</dbReference>
<feature type="domain" description="HTH marR-type" evidence="1">
    <location>
        <begin position="1"/>
        <end position="128"/>
    </location>
</feature>
<dbReference type="SMART" id="SM00347">
    <property type="entry name" value="HTH_MARR"/>
    <property type="match status" value="1"/>
</dbReference>
<dbReference type="PROSITE" id="PS50995">
    <property type="entry name" value="HTH_MARR_2"/>
    <property type="match status" value="1"/>
</dbReference>
<gene>
    <name evidence="2" type="primary">hpaR</name>
    <name evidence="2" type="ORF">IQ782_10160</name>
</gene>
<accession>A0ABR9X0X5</accession>
<dbReference type="Pfam" id="PF01047">
    <property type="entry name" value="MarR"/>
    <property type="match status" value="1"/>
</dbReference>
<dbReference type="Proteomes" id="UP000607796">
    <property type="component" value="Unassembled WGS sequence"/>
</dbReference>
<proteinExistence type="predicted"/>
<dbReference type="InterPro" id="IPR036390">
    <property type="entry name" value="WH_DNA-bd_sf"/>
</dbReference>
<dbReference type="SUPFAM" id="SSF46785">
    <property type="entry name" value="Winged helix' DNA-binding domain"/>
    <property type="match status" value="1"/>
</dbReference>
<evidence type="ECO:0000313" key="3">
    <source>
        <dbReference type="Proteomes" id="UP000607796"/>
    </source>
</evidence>
<dbReference type="InterPro" id="IPR039422">
    <property type="entry name" value="MarR/SlyA-like"/>
</dbReference>
<sequence>MSLLRTRELVMERFRPMLGAHGVTEQQWRVIRVLDERGTTDASTLSEGAALLPQSLTRILRGLDERGFVAMTRDPNDGRRQQISLTDAGAALVTAVAPESAGIYARLEAEIGARRIEKLLDDLEEICAALQPRAE</sequence>